<evidence type="ECO:0000313" key="2">
    <source>
        <dbReference type="Proteomes" id="UP000550707"/>
    </source>
</evidence>
<accession>A0A7J8DCH6</accession>
<dbReference type="InParanoid" id="A0A7J8DCH6"/>
<dbReference type="Proteomes" id="UP000550707">
    <property type="component" value="Unassembled WGS sequence"/>
</dbReference>
<gene>
    <name evidence="1" type="ORF">HJG59_009412</name>
</gene>
<name>A0A7J8DCH6_MOLMO</name>
<comment type="caution">
    <text evidence="1">The sequence shown here is derived from an EMBL/GenBank/DDBJ whole genome shotgun (WGS) entry which is preliminary data.</text>
</comment>
<proteinExistence type="predicted"/>
<reference evidence="1 2" key="1">
    <citation type="journal article" date="2020" name="Nature">
        <title>Six reference-quality genomes reveal evolution of bat adaptations.</title>
        <authorList>
            <person name="Jebb D."/>
            <person name="Huang Z."/>
            <person name="Pippel M."/>
            <person name="Hughes G.M."/>
            <person name="Lavrichenko K."/>
            <person name="Devanna P."/>
            <person name="Winkler S."/>
            <person name="Jermiin L.S."/>
            <person name="Skirmuntt E.C."/>
            <person name="Katzourakis A."/>
            <person name="Burkitt-Gray L."/>
            <person name="Ray D.A."/>
            <person name="Sullivan K.A.M."/>
            <person name="Roscito J.G."/>
            <person name="Kirilenko B.M."/>
            <person name="Davalos L.M."/>
            <person name="Corthals A.P."/>
            <person name="Power M.L."/>
            <person name="Jones G."/>
            <person name="Ransome R.D."/>
            <person name="Dechmann D.K.N."/>
            <person name="Locatelli A.G."/>
            <person name="Puechmaille S.J."/>
            <person name="Fedrigo O."/>
            <person name="Jarvis E.D."/>
            <person name="Hiller M."/>
            <person name="Vernes S.C."/>
            <person name="Myers E.W."/>
            <person name="Teeling E.C."/>
        </authorList>
    </citation>
    <scope>NUCLEOTIDE SEQUENCE [LARGE SCALE GENOMIC DNA]</scope>
    <source>
        <strain evidence="1">MMolMol1</strain>
        <tissue evidence="1">Muscle</tissue>
    </source>
</reference>
<dbReference type="AlphaFoldDB" id="A0A7J8DCH6"/>
<protein>
    <submittedName>
        <fullName evidence="1">Uncharacterized protein</fullName>
    </submittedName>
</protein>
<dbReference type="EMBL" id="JACASF010000018">
    <property type="protein sequence ID" value="KAF6420689.1"/>
    <property type="molecule type" value="Genomic_DNA"/>
</dbReference>
<evidence type="ECO:0000313" key="1">
    <source>
        <dbReference type="EMBL" id="KAF6420689.1"/>
    </source>
</evidence>
<sequence length="131" mass="14619">MRQRLCSLKTDGVSTSADFRTRTIAAAGRSLLVLLSVLGRAPSFIYRNYGLPARSPRAGRWGPRQTRRPGPSQAPLIARLGPRLALHSSVSPKQTVSLHTNHPIILLTVRLMGKGRRRFFFFFDLVAMYST</sequence>
<keyword evidence="2" id="KW-1185">Reference proteome</keyword>
<organism evidence="1 2">
    <name type="scientific">Molossus molossus</name>
    <name type="common">Pallas' mastiff bat</name>
    <name type="synonym">Vespertilio molossus</name>
    <dbReference type="NCBI Taxonomy" id="27622"/>
    <lineage>
        <taxon>Eukaryota</taxon>
        <taxon>Metazoa</taxon>
        <taxon>Chordata</taxon>
        <taxon>Craniata</taxon>
        <taxon>Vertebrata</taxon>
        <taxon>Euteleostomi</taxon>
        <taxon>Mammalia</taxon>
        <taxon>Eutheria</taxon>
        <taxon>Laurasiatheria</taxon>
        <taxon>Chiroptera</taxon>
        <taxon>Yangochiroptera</taxon>
        <taxon>Molossidae</taxon>
        <taxon>Molossus</taxon>
    </lineage>
</organism>